<reference evidence="4 5" key="1">
    <citation type="submission" date="2018-03" db="EMBL/GenBank/DDBJ databases">
        <title>Genomic Encyclopedia of Archaeal and Bacterial Type Strains, Phase II (KMG-II): from individual species to whole genera.</title>
        <authorList>
            <person name="Goeker M."/>
        </authorList>
    </citation>
    <scope>NUCLEOTIDE SEQUENCE [LARGE SCALE GENOMIC DNA]</scope>
    <source>
        <strain evidence="4 5">DSM 28354</strain>
    </source>
</reference>
<dbReference type="InterPro" id="IPR014756">
    <property type="entry name" value="Ig_E-set"/>
</dbReference>
<evidence type="ECO:0000259" key="3">
    <source>
        <dbReference type="SMART" id="SM00642"/>
    </source>
</evidence>
<evidence type="ECO:0000256" key="1">
    <source>
        <dbReference type="ARBA" id="ARBA00008061"/>
    </source>
</evidence>
<gene>
    <name evidence="4" type="ORF">CLV58_13060</name>
</gene>
<dbReference type="InterPro" id="IPR013783">
    <property type="entry name" value="Ig-like_fold"/>
</dbReference>
<dbReference type="EMBL" id="PVTE01000030">
    <property type="protein sequence ID" value="PRY28203.1"/>
    <property type="molecule type" value="Genomic_DNA"/>
</dbReference>
<dbReference type="AlphaFoldDB" id="A0A2T0S4J3"/>
<dbReference type="CDD" id="cd11350">
    <property type="entry name" value="AmyAc_4"/>
    <property type="match status" value="1"/>
</dbReference>
<dbReference type="GO" id="GO:0005975">
    <property type="term" value="P:carbohydrate metabolic process"/>
    <property type="evidence" value="ECO:0007669"/>
    <property type="project" value="InterPro"/>
</dbReference>
<dbReference type="InterPro" id="IPR017853">
    <property type="entry name" value="GH"/>
</dbReference>
<evidence type="ECO:0000313" key="4">
    <source>
        <dbReference type="EMBL" id="PRY28203.1"/>
    </source>
</evidence>
<organism evidence="4 5">
    <name type="scientific">Spirosoma oryzae</name>
    <dbReference type="NCBI Taxonomy" id="1469603"/>
    <lineage>
        <taxon>Bacteria</taxon>
        <taxon>Pseudomonadati</taxon>
        <taxon>Bacteroidota</taxon>
        <taxon>Cytophagia</taxon>
        <taxon>Cytophagales</taxon>
        <taxon>Cytophagaceae</taxon>
        <taxon>Spirosoma</taxon>
    </lineage>
</organism>
<dbReference type="OrthoDB" id="9761875at2"/>
<protein>
    <submittedName>
        <fullName evidence="4">Putative secreted protein (Por secretion system target)</fullName>
    </submittedName>
</protein>
<dbReference type="Proteomes" id="UP000238375">
    <property type="component" value="Unassembled WGS sequence"/>
</dbReference>
<dbReference type="Gene3D" id="2.60.40.10">
    <property type="entry name" value="Immunoglobulins"/>
    <property type="match status" value="1"/>
</dbReference>
<feature type="signal peptide" evidence="2">
    <location>
        <begin position="1"/>
        <end position="19"/>
    </location>
</feature>
<comment type="caution">
    <text evidence="4">The sequence shown here is derived from an EMBL/GenBank/DDBJ whole genome shotgun (WGS) entry which is preliminary data.</text>
</comment>
<dbReference type="Pfam" id="PF18962">
    <property type="entry name" value="Por_Secre_tail"/>
    <property type="match status" value="1"/>
</dbReference>
<name>A0A2T0S4J3_9BACT</name>
<feature type="chain" id="PRO_5015692361" evidence="2">
    <location>
        <begin position="20"/>
        <end position="947"/>
    </location>
</feature>
<dbReference type="SUPFAM" id="SSF81296">
    <property type="entry name" value="E set domains"/>
    <property type="match status" value="1"/>
</dbReference>
<feature type="domain" description="Glycosyl hydrolase family 13 catalytic" evidence="3">
    <location>
        <begin position="390"/>
        <end position="723"/>
    </location>
</feature>
<proteinExistence type="inferred from homology"/>
<dbReference type="SMART" id="SM00642">
    <property type="entry name" value="Aamy"/>
    <property type="match status" value="1"/>
</dbReference>
<accession>A0A2T0S4J3</accession>
<dbReference type="Pfam" id="PF00128">
    <property type="entry name" value="Alpha-amylase"/>
    <property type="match status" value="1"/>
</dbReference>
<dbReference type="InterPro" id="IPR026444">
    <property type="entry name" value="Secre_tail"/>
</dbReference>
<evidence type="ECO:0000256" key="2">
    <source>
        <dbReference type="SAM" id="SignalP"/>
    </source>
</evidence>
<dbReference type="SUPFAM" id="SSF51445">
    <property type="entry name" value="(Trans)glycosidases"/>
    <property type="match status" value="1"/>
</dbReference>
<dbReference type="Gene3D" id="3.20.20.80">
    <property type="entry name" value="Glycosidases"/>
    <property type="match status" value="1"/>
</dbReference>
<keyword evidence="2" id="KW-0732">Signal</keyword>
<dbReference type="RefSeq" id="WP_106140391.1">
    <property type="nucleotide sequence ID" value="NZ_PVTE01000030.1"/>
</dbReference>
<dbReference type="InterPro" id="IPR006047">
    <property type="entry name" value="GH13_cat_dom"/>
</dbReference>
<keyword evidence="5" id="KW-1185">Reference proteome</keyword>
<dbReference type="NCBIfam" id="TIGR04183">
    <property type="entry name" value="Por_Secre_tail"/>
    <property type="match status" value="1"/>
</dbReference>
<dbReference type="PANTHER" id="PTHR43002">
    <property type="entry name" value="GLYCOGEN DEBRANCHING ENZYME"/>
    <property type="match status" value="1"/>
</dbReference>
<comment type="similarity">
    <text evidence="1">Belongs to the glycosyl hydrolase 13 family.</text>
</comment>
<evidence type="ECO:0000313" key="5">
    <source>
        <dbReference type="Proteomes" id="UP000238375"/>
    </source>
</evidence>
<sequence>MQYFLRIVLFIATITSTQAQVVTTQPTFPTADAELTLVFDLKQAKDGRAKGLLGKTDDVYLWSGAGSVQGGNAFEFQPAGQTNFGQPFTPGRMTALGNDRWQIKLVPRTYFGVPANTPIRQLGLLLKSGNGQAQTEDFVIPIYDNRLSLLRQQPTASSFFVDTNQLITVRYKASRKATLSLTVDGQKTLTLTNTDSLRTVLSAGTNPGQQRTVIAQAIDLDRPSPESVADTFRFTVRPQPTVAALPAGLQDGINYTGATTATLVLYAPQKTFVHLLGEFNDWAMRPAYLMKRTPDGNRYWLEITGLPAGQEVAFAYLVDGAIATADPYADKILDRNNDKYIPTNTYPSLKAFPDKAPTNIVSVLQTNQTPYVFKATNFQRPAVNKLAIYELLVRDFVQSRTYQTLTDSLAYLKRLGINTIELMPVMEFTGNDSWGYNPIFYLAPDKAYGTKTALKTFIDAAHQQGIAIVLDVVFNQTDYEFPYVKLYWNGSQPSADSPYFNQQTTHPYSVFFDFNHESPATNAFVDRVCAYWLQEYKVDGFRFDLSKGFTQTNSGNNVSLWSAYDASRVAILKRIYDQIRTVDKSAYVILEHFADAQEEKELADYGMLLWGNHNYDFRNALRPASADLSGLSYQKRGFNQPNLIGYAESHDEERLVYDMKQTGQTSGTYSVRTLSTALDRAKLAAAFLLLTPGPKMIWQFGELGYDLSINTCSDGTTIRDDCRTAAKPVRWDYYQNADRQKLYKVYAELFRLRTVVPAFATTDFTTDYSGTVKRLTVRSPTGSAFLIGNFDTRPQTVSLGMPSTGTWYHHFSGQAVQVSDVNQSVTLEPGAFHLYTTTKQTTPEAGLFPFSVVPNLVTAINEPSMGTVTLSPNPVHDQAIVALDGAYRGIVNLTVIDAAGRTVHQLQFSKTTDRLQQAVNLQTVQAGTYFMIVKQGDQRTQLTVLKQ</sequence>